<reference evidence="2 3" key="1">
    <citation type="submission" date="2016-07" db="EMBL/GenBank/DDBJ databases">
        <title>Pervasive Adenine N6-methylation of Active Genes in Fungi.</title>
        <authorList>
            <consortium name="DOE Joint Genome Institute"/>
            <person name="Mondo S.J."/>
            <person name="Dannebaum R.O."/>
            <person name="Kuo R.C."/>
            <person name="Labutti K."/>
            <person name="Haridas S."/>
            <person name="Kuo A."/>
            <person name="Salamov A."/>
            <person name="Ahrendt S.R."/>
            <person name="Lipzen A."/>
            <person name="Sullivan W."/>
            <person name="Andreopoulos W.B."/>
            <person name="Clum A."/>
            <person name="Lindquist E."/>
            <person name="Daum C."/>
            <person name="Ramamoorthy G.K."/>
            <person name="Gryganskyi A."/>
            <person name="Culley D."/>
            <person name="Magnuson J.K."/>
            <person name="James T.Y."/>
            <person name="O'Malley M.A."/>
            <person name="Stajich J.E."/>
            <person name="Spatafora J.W."/>
            <person name="Visel A."/>
            <person name="Grigoriev I.V."/>
        </authorList>
    </citation>
    <scope>NUCLEOTIDE SEQUENCE [LARGE SCALE GENOMIC DNA]</scope>
    <source>
        <strain evidence="2 3">62-1032</strain>
    </source>
</reference>
<comment type="caution">
    <text evidence="2">The sequence shown here is derived from an EMBL/GenBank/DDBJ whole genome shotgun (WGS) entry which is preliminary data.</text>
</comment>
<accession>A0A1Y2EY00</accession>
<dbReference type="Proteomes" id="UP000193467">
    <property type="component" value="Unassembled WGS sequence"/>
</dbReference>
<dbReference type="AlphaFoldDB" id="A0A1Y2EY00"/>
<evidence type="ECO:0000313" key="3">
    <source>
        <dbReference type="Proteomes" id="UP000193467"/>
    </source>
</evidence>
<evidence type="ECO:0000256" key="1">
    <source>
        <dbReference type="SAM" id="MobiDB-lite"/>
    </source>
</evidence>
<dbReference type="OrthoDB" id="1918at2759"/>
<dbReference type="EMBL" id="MCGR01000036">
    <property type="protein sequence ID" value="ORY75976.1"/>
    <property type="molecule type" value="Genomic_DNA"/>
</dbReference>
<feature type="compositionally biased region" description="Low complexity" evidence="1">
    <location>
        <begin position="493"/>
        <end position="503"/>
    </location>
</feature>
<feature type="region of interest" description="Disordered" evidence="1">
    <location>
        <begin position="32"/>
        <end position="363"/>
    </location>
</feature>
<evidence type="ECO:0000313" key="2">
    <source>
        <dbReference type="EMBL" id="ORY75976.1"/>
    </source>
</evidence>
<feature type="region of interest" description="Disordered" evidence="1">
    <location>
        <begin position="861"/>
        <end position="898"/>
    </location>
</feature>
<dbReference type="STRING" id="106004.A0A1Y2EY00"/>
<dbReference type="InParanoid" id="A0A1Y2EY00"/>
<feature type="compositionally biased region" description="Polar residues" evidence="1">
    <location>
        <begin position="301"/>
        <end position="315"/>
    </location>
</feature>
<protein>
    <submittedName>
        <fullName evidence="2">Rgp1-domain-containing protein</fullName>
    </submittedName>
</protein>
<keyword evidence="3" id="KW-1185">Reference proteome</keyword>
<organism evidence="2 3">
    <name type="scientific">Leucosporidium creatinivorum</name>
    <dbReference type="NCBI Taxonomy" id="106004"/>
    <lineage>
        <taxon>Eukaryota</taxon>
        <taxon>Fungi</taxon>
        <taxon>Dikarya</taxon>
        <taxon>Basidiomycota</taxon>
        <taxon>Pucciniomycotina</taxon>
        <taxon>Microbotryomycetes</taxon>
        <taxon>Leucosporidiales</taxon>
        <taxon>Leucosporidium</taxon>
    </lineage>
</organism>
<feature type="compositionally biased region" description="Basic and acidic residues" evidence="1">
    <location>
        <begin position="504"/>
        <end position="516"/>
    </location>
</feature>
<dbReference type="PANTHER" id="PTHR12507">
    <property type="entry name" value="REDUCED GROWTH PHENOTYPE 1 RGP1, YEAST -RELATED"/>
    <property type="match status" value="1"/>
</dbReference>
<proteinExistence type="predicted"/>
<feature type="compositionally biased region" description="Polar residues" evidence="1">
    <location>
        <begin position="216"/>
        <end position="225"/>
    </location>
</feature>
<dbReference type="Pfam" id="PF08737">
    <property type="entry name" value="Rgp1"/>
    <property type="match status" value="1"/>
</dbReference>
<sequence length="1036" mass="107830">MAPKSGLVVTVNPGSSAFFAGEVFTATITFANASPTDPATTPAPPPAPSAASLGYNARNRPPSASHQGLAEYTTGHLDQDGVPPSPAFGSTSGNWQRAASAGNPTTSPNASQGAPPRRPSFASTLSGGALPTPKSANFGPTPIPPPSTTANRSVTGGLGSGAVGVDEKGKPLPTRKGLIGKPIPLAPPVVDRKPSGGGLYGGGPRRPGGARGHGRTQSLAFSSPDLTGGAGGPTQERSVSAKEPGVKSHGRSRLGGSMGGDLSGQLGLQERKGSARGMPAAIEEGEEPTSPTFDDAAFPPSHTTSTPALQIQRPPSHSKEPPHSAPAAHPYGTKPPPLSPDAEDSDSGSDYDPADSHSTLPGHGFYGIGQNVTMESVVQLDYESRSFQAMRKASSAGPTVSRFDQALRPPPNAAVSRNAFFHPPDTLSLLWSFAHLEGTFEVDDTLIKTAEFVQLKKELLGGLAGVGGGTLEDKKKSGGGGGWKDWIWGASSSSSSAAVGGASLEDRKNDSMKDRSIPTFSSPPSILGVDLVLEPGESKSYTFSIRVPADLPPSFRGKAIKFSYHLVVGTSRSKLGAVNSPLAALGAARDATSRVMRVPVRVYNHVGVTGARPFYDLTNPIVYHRDEATTADVDEPKTTVTKRPRRPSTGRQDFYDYAANLLDSVATSSPELVANAALSPSLAQRQLTSPTIMESVPSMRPERRDRSKGVGALLGGGDEEEGAGCKNAVEIVTRNSQKVSYDINKDGYMVASLTLVKSAYRLGETVNGSVVINSGDGRVLRVSARLETHELIETTIATKSAPQVRQITRRLHAEHHETTLDSARLGFALAIPSGATPDFGTSGVKLQWSVRLSFLVIPPSPDAPLPNPNLSERDRKPGPNRLPSSMANGTASATRHGRSKSFAYGFEPAVPLTLPAPPMITPTGAAHLMPVLGARDISSSHTSYRAVPDLGFVPVLFSSNAPEPPPAPGPLQRSASGASLHRSTGSLSASRAQANPVQKASVVLVPAKVDTVECSIPIKVYPGNTPFRPTTSTFAA</sequence>
<gene>
    <name evidence="2" type="ORF">BCR35DRAFT_306037</name>
</gene>
<feature type="compositionally biased region" description="Acidic residues" evidence="1">
    <location>
        <begin position="341"/>
        <end position="353"/>
    </location>
</feature>
<name>A0A1Y2EY00_9BASI</name>
<feature type="region of interest" description="Disordered" evidence="1">
    <location>
        <begin position="493"/>
        <end position="517"/>
    </location>
</feature>
<feature type="compositionally biased region" description="Polar residues" evidence="1">
    <location>
        <begin position="88"/>
        <end position="112"/>
    </location>
</feature>
<feature type="compositionally biased region" description="Polar residues" evidence="1">
    <location>
        <begin position="882"/>
        <end position="893"/>
    </location>
</feature>
<feature type="compositionally biased region" description="Polar residues" evidence="1">
    <location>
        <begin position="973"/>
        <end position="992"/>
    </location>
</feature>
<dbReference type="InterPro" id="IPR014848">
    <property type="entry name" value="Rgp1"/>
</dbReference>
<feature type="compositionally biased region" description="Gly residues" evidence="1">
    <location>
        <begin position="195"/>
        <end position="211"/>
    </location>
</feature>
<feature type="region of interest" description="Disordered" evidence="1">
    <location>
        <begin position="961"/>
        <end position="992"/>
    </location>
</feature>
<feature type="region of interest" description="Disordered" evidence="1">
    <location>
        <begin position="630"/>
        <end position="651"/>
    </location>
</feature>